<comment type="caution">
    <text evidence="1">The sequence shown here is derived from an EMBL/GenBank/DDBJ whole genome shotgun (WGS) entry which is preliminary data.</text>
</comment>
<accession>A0A0F9PK99</accession>
<proteinExistence type="predicted"/>
<name>A0A0F9PK99_9ZZZZ</name>
<evidence type="ECO:0000313" key="1">
    <source>
        <dbReference type="EMBL" id="KKN30614.1"/>
    </source>
</evidence>
<dbReference type="AlphaFoldDB" id="A0A0F9PK99"/>
<gene>
    <name evidence="1" type="ORF">LCGC14_0832280</name>
</gene>
<reference evidence="1" key="1">
    <citation type="journal article" date="2015" name="Nature">
        <title>Complex archaea that bridge the gap between prokaryotes and eukaryotes.</title>
        <authorList>
            <person name="Spang A."/>
            <person name="Saw J.H."/>
            <person name="Jorgensen S.L."/>
            <person name="Zaremba-Niedzwiedzka K."/>
            <person name="Martijn J."/>
            <person name="Lind A.E."/>
            <person name="van Eijk R."/>
            <person name="Schleper C."/>
            <person name="Guy L."/>
            <person name="Ettema T.J."/>
        </authorList>
    </citation>
    <scope>NUCLEOTIDE SEQUENCE</scope>
</reference>
<organism evidence="1">
    <name type="scientific">marine sediment metagenome</name>
    <dbReference type="NCBI Taxonomy" id="412755"/>
    <lineage>
        <taxon>unclassified sequences</taxon>
        <taxon>metagenomes</taxon>
        <taxon>ecological metagenomes</taxon>
    </lineage>
</organism>
<dbReference type="EMBL" id="LAZR01002393">
    <property type="protein sequence ID" value="KKN30614.1"/>
    <property type="molecule type" value="Genomic_DNA"/>
</dbReference>
<protein>
    <submittedName>
        <fullName evidence="1">Uncharacterized protein</fullName>
    </submittedName>
</protein>
<sequence>MFGTGGYGHAGYGGGGVPAPGLNAWTRELGATQGRLIPVNADAVDGDWVFVLGRDLAGLEQDLNIGDFVQVEQTADFDTTEIVSVALRMRSSASLPSPRKWKVQLLIDGGERVARTLRDSEDVDQKLAANVSQLAPGDHTLAIRLGLI</sequence>